<dbReference type="InterPro" id="IPR050641">
    <property type="entry name" value="RIFMO-like"/>
</dbReference>
<dbReference type="HOGENOM" id="CLU_009665_9_2_1"/>
<keyword evidence="4" id="KW-0560">Oxidoreductase</keyword>
<keyword evidence="3" id="KW-0274">FAD</keyword>
<evidence type="ECO:0000256" key="2">
    <source>
        <dbReference type="ARBA" id="ARBA00022630"/>
    </source>
</evidence>
<dbReference type="Gene3D" id="3.50.50.60">
    <property type="entry name" value="FAD/NAD(P)-binding domain"/>
    <property type="match status" value="1"/>
</dbReference>
<feature type="domain" description="FAD-binding" evidence="5">
    <location>
        <begin position="192"/>
        <end position="400"/>
    </location>
</feature>
<evidence type="ECO:0000313" key="7">
    <source>
        <dbReference type="EMBL" id="EGN96968.1"/>
    </source>
</evidence>
<dbReference type="Gene3D" id="3.40.30.20">
    <property type="match status" value="1"/>
</dbReference>
<proteinExistence type="inferred from homology"/>
<evidence type="ECO:0000256" key="3">
    <source>
        <dbReference type="ARBA" id="ARBA00022827"/>
    </source>
</evidence>
<gene>
    <name evidence="7" type="ORF">SERLA73DRAFT_111765</name>
</gene>
<reference evidence="8" key="1">
    <citation type="journal article" date="2011" name="Science">
        <title>The plant cell wall-decomposing machinery underlies the functional diversity of forest fungi.</title>
        <authorList>
            <person name="Eastwood D.C."/>
            <person name="Floudas D."/>
            <person name="Binder M."/>
            <person name="Majcherczyk A."/>
            <person name="Schneider P."/>
            <person name="Aerts A."/>
            <person name="Asiegbu F.O."/>
            <person name="Baker S.E."/>
            <person name="Barry K."/>
            <person name="Bendiksby M."/>
            <person name="Blumentritt M."/>
            <person name="Coutinho P.M."/>
            <person name="Cullen D."/>
            <person name="de Vries R.P."/>
            <person name="Gathman A."/>
            <person name="Goodell B."/>
            <person name="Henrissat B."/>
            <person name="Ihrmark K."/>
            <person name="Kauserud H."/>
            <person name="Kohler A."/>
            <person name="LaButti K."/>
            <person name="Lapidus A."/>
            <person name="Lavin J.L."/>
            <person name="Lee Y.-H."/>
            <person name="Lindquist E."/>
            <person name="Lilly W."/>
            <person name="Lucas S."/>
            <person name="Morin E."/>
            <person name="Murat C."/>
            <person name="Oguiza J.A."/>
            <person name="Park J."/>
            <person name="Pisabarro A.G."/>
            <person name="Riley R."/>
            <person name="Rosling A."/>
            <person name="Salamov A."/>
            <person name="Schmidt O."/>
            <person name="Schmutz J."/>
            <person name="Skrede I."/>
            <person name="Stenlid J."/>
            <person name="Wiebenga A."/>
            <person name="Xie X."/>
            <person name="Kuees U."/>
            <person name="Hibbett D.S."/>
            <person name="Hoffmeister D."/>
            <person name="Hoegberg N."/>
            <person name="Martin F."/>
            <person name="Grigoriev I.V."/>
            <person name="Watkinson S.C."/>
        </authorList>
    </citation>
    <scope>NUCLEOTIDE SEQUENCE [LARGE SCALE GENOMIC DNA]</scope>
    <source>
        <strain evidence="8">strain S7.3</strain>
    </source>
</reference>
<dbReference type="STRING" id="936435.F8Q4B3"/>
<evidence type="ECO:0000259" key="5">
    <source>
        <dbReference type="Pfam" id="PF01494"/>
    </source>
</evidence>
<name>F8Q4B3_SERL3</name>
<evidence type="ECO:0000259" key="6">
    <source>
        <dbReference type="Pfam" id="PF07976"/>
    </source>
</evidence>
<dbReference type="InterPro" id="IPR002938">
    <property type="entry name" value="FAD-bd"/>
</dbReference>
<dbReference type="Gene3D" id="3.30.9.10">
    <property type="entry name" value="D-Amino Acid Oxidase, subunit A, domain 2"/>
    <property type="match status" value="1"/>
</dbReference>
<dbReference type="OrthoDB" id="1716816at2759"/>
<feature type="domain" description="Phenol hydroxylase-like C-terminal dimerisation" evidence="6">
    <location>
        <begin position="439"/>
        <end position="624"/>
    </location>
</feature>
<evidence type="ECO:0000256" key="4">
    <source>
        <dbReference type="ARBA" id="ARBA00023002"/>
    </source>
</evidence>
<evidence type="ECO:0008006" key="9">
    <source>
        <dbReference type="Google" id="ProtNLM"/>
    </source>
</evidence>
<dbReference type="Pfam" id="PF01494">
    <property type="entry name" value="FAD_binding_3"/>
    <property type="match status" value="2"/>
</dbReference>
<dbReference type="GO" id="GO:0071949">
    <property type="term" value="F:FAD binding"/>
    <property type="evidence" value="ECO:0007669"/>
    <property type="project" value="InterPro"/>
</dbReference>
<dbReference type="SUPFAM" id="SSF51905">
    <property type="entry name" value="FAD/NAD(P)-binding domain"/>
    <property type="match status" value="1"/>
</dbReference>
<dbReference type="eggNOG" id="KOG3855">
    <property type="taxonomic scope" value="Eukaryota"/>
</dbReference>
<dbReference type="InParanoid" id="F8Q4B3"/>
<evidence type="ECO:0000256" key="1">
    <source>
        <dbReference type="ARBA" id="ARBA00007801"/>
    </source>
</evidence>
<sequence>MATNTLPNRPPQSRESNVDVLIVGAGPTGLMCAYALMQAGANVRIVDKRPECLVTGQADGIQPRTIESYGLGDRLLREGNHIHMATIYIPNSEGDIESTGRIPVIGTEGTRYPFLITLNQGAIEALFCDAIHSLGFDVHRSIVPTSIELSQDNEELANPTSHPVKVWPALAPINSSKILIFVVLQHLDCSNATEIVHAKFMIGTDGAHSWVRKALDIAMEGEQTEYIWGALDMVPITNFPDTRIRATIRSPNGSCMLIPREDDKIRLYVQLSDEDILDPLTGRSDKDRMSPEKLLEAINKTFSPFKMERPLEFDWWTVYISERLGQRVASTFSVKDRIFIAGDACHTHSPKAGQGMNAGMSDAHNLAWKLTQVLRGWSDISLLKTYEFERRRYAQDLINFDKEYATLFSCKGRTETKIEHENLLKAQNAFGGFITGIGVQYCSSSIIIPTHQWCAENILVGQRMPPQIFVRASDGRPYELQDLLPADMRFKILLFLGNTADPSQLEKVQLLAKDMESSESFLRRYLRNDNITSMFDILTILAEKKELVNIMDLPKLFRLHWSQVFVDDLDVTRSKGGQGYSAFGIDPSQVTLVVVRPDGVVGMVAPSESIDDVNGYFASFMKSSEV</sequence>
<accession>F8Q4B3</accession>
<dbReference type="Proteomes" id="UP000008063">
    <property type="component" value="Unassembled WGS sequence"/>
</dbReference>
<dbReference type="EMBL" id="GL945483">
    <property type="protein sequence ID" value="EGN96968.1"/>
    <property type="molecule type" value="Genomic_DNA"/>
</dbReference>
<evidence type="ECO:0000313" key="8">
    <source>
        <dbReference type="Proteomes" id="UP000008063"/>
    </source>
</evidence>
<dbReference type="AlphaFoldDB" id="F8Q4B3"/>
<dbReference type="SUPFAM" id="SSF52833">
    <property type="entry name" value="Thioredoxin-like"/>
    <property type="match status" value="1"/>
</dbReference>
<organism evidence="8">
    <name type="scientific">Serpula lacrymans var. lacrymans (strain S7.3)</name>
    <name type="common">Dry rot fungus</name>
    <dbReference type="NCBI Taxonomy" id="936435"/>
    <lineage>
        <taxon>Eukaryota</taxon>
        <taxon>Fungi</taxon>
        <taxon>Dikarya</taxon>
        <taxon>Basidiomycota</taxon>
        <taxon>Agaricomycotina</taxon>
        <taxon>Agaricomycetes</taxon>
        <taxon>Agaricomycetidae</taxon>
        <taxon>Boletales</taxon>
        <taxon>Coniophorineae</taxon>
        <taxon>Serpulaceae</taxon>
        <taxon>Serpula</taxon>
    </lineage>
</organism>
<feature type="domain" description="FAD-binding" evidence="5">
    <location>
        <begin position="18"/>
        <end position="150"/>
    </location>
</feature>
<dbReference type="PANTHER" id="PTHR43004">
    <property type="entry name" value="TRK SYSTEM POTASSIUM UPTAKE PROTEIN"/>
    <property type="match status" value="1"/>
</dbReference>
<keyword evidence="2" id="KW-0285">Flavoprotein</keyword>
<dbReference type="InterPro" id="IPR036188">
    <property type="entry name" value="FAD/NAD-bd_sf"/>
</dbReference>
<dbReference type="GO" id="GO:0016709">
    <property type="term" value="F:oxidoreductase activity, acting on paired donors, with incorporation or reduction of molecular oxygen, NAD(P)H as one donor, and incorporation of one atom of oxygen"/>
    <property type="evidence" value="ECO:0007669"/>
    <property type="project" value="UniProtKB-ARBA"/>
</dbReference>
<comment type="similarity">
    <text evidence="1">Belongs to the PheA/TfdB FAD monooxygenase family.</text>
</comment>
<dbReference type="InterPro" id="IPR036249">
    <property type="entry name" value="Thioredoxin-like_sf"/>
</dbReference>
<protein>
    <recommendedName>
        <fullName evidence="9">FAD-binding domain-containing protein</fullName>
    </recommendedName>
</protein>
<dbReference type="InterPro" id="IPR038220">
    <property type="entry name" value="PHOX_C_sf"/>
</dbReference>
<dbReference type="InterPro" id="IPR012941">
    <property type="entry name" value="Phe_hydrox_C_dim_dom"/>
</dbReference>
<dbReference type="SUPFAM" id="SSF54373">
    <property type="entry name" value="FAD-linked reductases, C-terminal domain"/>
    <property type="match status" value="1"/>
</dbReference>
<dbReference type="Pfam" id="PF07976">
    <property type="entry name" value="Phe_hydrox_dim"/>
    <property type="match status" value="1"/>
</dbReference>
<dbReference type="PANTHER" id="PTHR43004:SF20">
    <property type="entry name" value="2-MONOOXYGENASE, PUTATIVE (AFU_ORTHOLOGUE AFUA_1G13660)-RELATED"/>
    <property type="match status" value="1"/>
</dbReference>
<dbReference type="CDD" id="cd02979">
    <property type="entry name" value="PHOX_C"/>
    <property type="match status" value="1"/>
</dbReference>
<keyword evidence="8" id="KW-1185">Reference proteome</keyword>
<dbReference type="OMA" id="HIHMATI"/>
<dbReference type="PRINTS" id="PR00420">
    <property type="entry name" value="RNGMNOXGNASE"/>
</dbReference>